<reference evidence="6 7" key="1">
    <citation type="submission" date="2010-05" db="EMBL/GenBank/DDBJ databases">
        <title>The Genome Sequence of Thecamonas trahens ATCC 50062.</title>
        <authorList>
            <consortium name="The Broad Institute Genome Sequencing Platform"/>
            <person name="Russ C."/>
            <person name="Cuomo C."/>
            <person name="Shea T."/>
            <person name="Young S.K."/>
            <person name="Zeng Q."/>
            <person name="Koehrsen M."/>
            <person name="Haas B."/>
            <person name="Borodovsky M."/>
            <person name="Guigo R."/>
            <person name="Alvarado L."/>
            <person name="Berlin A."/>
            <person name="Bochicchio J."/>
            <person name="Borenstein D."/>
            <person name="Chapman S."/>
            <person name="Chen Z."/>
            <person name="Freedman E."/>
            <person name="Gellesch M."/>
            <person name="Goldberg J."/>
            <person name="Griggs A."/>
            <person name="Gujja S."/>
            <person name="Heilman E."/>
            <person name="Heiman D."/>
            <person name="Hepburn T."/>
            <person name="Howarth C."/>
            <person name="Jen D."/>
            <person name="Larson L."/>
            <person name="Mehta T."/>
            <person name="Park D."/>
            <person name="Pearson M."/>
            <person name="Roberts A."/>
            <person name="Saif S."/>
            <person name="Shenoy N."/>
            <person name="Sisk P."/>
            <person name="Stolte C."/>
            <person name="Sykes S."/>
            <person name="Thomson T."/>
            <person name="Walk T."/>
            <person name="White J."/>
            <person name="Yandava C."/>
            <person name="Burger G."/>
            <person name="Gray M.W."/>
            <person name="Holland P.W.H."/>
            <person name="King N."/>
            <person name="Lang F.B.F."/>
            <person name="Roger A.J."/>
            <person name="Ruiz-Trillo I."/>
            <person name="Lander E."/>
            <person name="Nusbaum C."/>
        </authorList>
    </citation>
    <scope>NUCLEOTIDE SEQUENCE [LARGE SCALE GENOMIC DNA]</scope>
    <source>
        <strain evidence="6 7">ATCC 50062</strain>
    </source>
</reference>
<dbReference type="SMART" id="SM00191">
    <property type="entry name" value="Int_alpha"/>
    <property type="match status" value="4"/>
</dbReference>
<dbReference type="SUPFAM" id="SSF69318">
    <property type="entry name" value="Integrin alpha N-terminal domain"/>
    <property type="match status" value="3"/>
</dbReference>
<sequence>MVETAIKQAAAAAVAEDGWKPGEVDVAAMVDLVRRGELDRAMVTMAAHLASASSAVWSREVYTLHGLLSERTLPVDEALALYDQLASVGSWGSDARAVHAFVTRCLATASGVCNEFLDICPSARSHWAVVIAEAAEAAAQACDPDIDGPALAALLPDLEPKLSVAAGALGLYVAISLLYGLLCSSAEALVWSMDASSRLTLVTATCSACSAAFDSWDAGDLWMASAAFDLLADTIMWSGGLDWVTWRADPDPGAPLLAAAMGEASIVMRLGLAPRTRALALGAVSPSALLGIPWSGEYYEANPLTDAAVWHDDGSVVHEFAAWDRPALSTFVTAAAASHVWARDAITSLIPAPAPRSAGRSTGRGRGSVWPAIRRRAISTLSDAGHHTHDADAKADTIANALIPTPSSSSISANCVVKHVEPIITPLAVLDDAYQVVAALLDSSNSYVDVAYGGQADNRIMVLTRTAIGGWNAPVMVDNTEDHPLFMIAHDVDLDSSPDLVVPYRSSDNVVIYRNVGWDASFGAAKIILVPSDADADPYGVAVGDINGDSLLDLLVAAENSDAIEVFVGTGPGAFSPVPVDITSSLPTSQQPRGPRQVMVHDFDGDGHNEVIFTSSSSSGRRVIALRGRADLVSVPATSAVLLDDNSDGAYTLDIGDINNDGLDDVAVTLRSENRVVVYYNRGGLQFSPRFVAVEGIDQPFAVKIGDLNNDGWPDLVFSGFDDDELRWVPNDGVGTFRAPPQELDESLANARGVALADFDGDGKLDVVAASDETNGEIRLYTFDDTLSPFKPFVATLVTETANGAQGVEVGDVTGDGFADVVVASYKDDTVMVYVNDGNGKFGTTVADHIELYPAPEEPGTVTLADFDGNGWLDVAVGGKVSDTVEWWPNTGHGTFGARLLIGTCPEPRRLTPGDLNNDGVPDLVVGCSNREDPNPSLLVFLNVNSAAAWTRIAVFGSIAPSEYFSIGLGDIDLDGYVDVVFSASTLQTLAWSRNLAGTAFAPPTTIELLGGVDEPLGIALCDANGDGGLDLVAGILVDSTSSRVSVYMQTGPGTGLFAPPVDYGVFDRPFAVDCDDLTGDGMPDIALGDRDDDDIYWFRNLGSGTFGSATILLATADTVTTVRIRDVNSDGYNDIVTSSLGDDKVRILYQRPLLSATAQVAQLPPVATGVQHTLPQLHYALNVASRCVPQRIDLPAGYNISGCSAWGHLPVPAGVDWTVAGPAGLSGDSRPVIDCGASGGVMFEVTAGGSLVLENIRLQRATVGAEVTAATGLRVSGSGAELALANVTVTGFSSAASSALQLYSGMGGAMMVVNGGRVLAENCVFSRNTAADVGGMAALVGLGSVLELANCEVTGNSALGGGGGGVAVFSPDGRVATRDGCLFANNMAPAGTGGAVLVDSGATNARVSLASTRIVDNVAGIIGGGLGVFAADAARVEIGSGSLVLDNRAQVGGGVGVVESRYAVPKAPGFASSALARATASSVANASVVFLPGSILAGNHASYGGGFFACGAAVDAQQASLAAPTPVASIGGGYAFVCRLSDGSAPAIPTWVIDPVSGAPSCTAGGYGPQLATPPATLEVVDGVPSAASGVAFGGGAVVARDGLGQGVVDGLLVLRVKGPEVANVMVTGAELGIAFSTLTGSADLAGVGVAASDGVLPLEGAALELSVGDVSRTMSINVRRCPAGFGSDSESALAPTFLMCVRCGDGSYSDFESSESCQAVPECPGASQRPAANNATHLAACVCDRGFWSPEVRPTRACMVCPEGAECDGGRAVPLAKPGWKRTSTSEFVFAECPTPSACLGGRAGVECAPAYDPASLMCRSCASNAFRFSDGTCRKCPAMSLPMLYLFVGSVTMVALAAAGVVGCTARMIERDERAAPEAMPQSERYKLVPHALSVGLVYIQILGLLADAPVNWPKTPVRDALRVANAANIDLSIFATDCTIKDFATRYLSAVAQTPAWSLCGRLVFTLGPLVYIPLCRITLVFFDCTRLPDGNYYLDANLNEQCFSATWMKLLPVALVALVAYVLALPTFFAVTLWRNRHRLSEPAVFARYGPMYSSYRSTYFWFELAQLVKRLLIVSAALFFSRIQVWLLSVLVVIFAVFGAYQLKHEPYFFPVHNTLETRLNGSVLILLGCGVLFWADDFPNDLAYKVIAAVAAAAIGLSLTFLALAAGRDVHATIRSRRVVADGGRSDDGAELGLLSTRDEVFLSLLSRHASDLEHPALAQPVLSIQKRFQSKGELGGRSESSASSSVLSSTSSSTFEREAIKTRVVSFALDDLEQRRASSSGASSLELS</sequence>
<dbReference type="GeneID" id="25567113"/>
<dbReference type="InterPro" id="IPR013517">
    <property type="entry name" value="FG-GAP"/>
</dbReference>
<feature type="transmembrane region" description="Helical" evidence="5">
    <location>
        <begin position="2018"/>
        <end position="2039"/>
    </location>
</feature>
<dbReference type="RefSeq" id="XP_013755475.1">
    <property type="nucleotide sequence ID" value="XM_013900021.1"/>
</dbReference>
<dbReference type="PANTHER" id="PTHR46580">
    <property type="entry name" value="SENSOR KINASE-RELATED"/>
    <property type="match status" value="1"/>
</dbReference>
<dbReference type="InterPro" id="IPR011050">
    <property type="entry name" value="Pectin_lyase_fold/virulence"/>
</dbReference>
<feature type="transmembrane region" description="Helical" evidence="5">
    <location>
        <begin position="1846"/>
        <end position="1870"/>
    </location>
</feature>
<dbReference type="Gene3D" id="2.130.10.130">
    <property type="entry name" value="Integrin alpha, N-terminal"/>
    <property type="match status" value="5"/>
</dbReference>
<feature type="transmembrane region" description="Helical" evidence="5">
    <location>
        <begin position="2092"/>
        <end position="2110"/>
    </location>
</feature>
<evidence type="ECO:0000256" key="4">
    <source>
        <dbReference type="SAM" id="MobiDB-lite"/>
    </source>
</evidence>
<accession>A0A0L0DJ53</accession>
<keyword evidence="5" id="KW-0472">Membrane</keyword>
<dbReference type="OrthoDB" id="10022113at2759"/>
<keyword evidence="3" id="KW-0325">Glycoprotein</keyword>
<dbReference type="InterPro" id="IPR028994">
    <property type="entry name" value="Integrin_alpha_N"/>
</dbReference>
<organism evidence="6 7">
    <name type="scientific">Thecamonas trahens ATCC 50062</name>
    <dbReference type="NCBI Taxonomy" id="461836"/>
    <lineage>
        <taxon>Eukaryota</taxon>
        <taxon>Apusozoa</taxon>
        <taxon>Apusomonadida</taxon>
        <taxon>Apusomonadidae</taxon>
        <taxon>Thecamonas</taxon>
    </lineage>
</organism>
<dbReference type="Pfam" id="PF13517">
    <property type="entry name" value="FG-GAP_3"/>
    <property type="match status" value="5"/>
</dbReference>
<keyword evidence="1" id="KW-0732">Signal</keyword>
<evidence type="ECO:0000256" key="2">
    <source>
        <dbReference type="ARBA" id="ARBA00022737"/>
    </source>
</evidence>
<keyword evidence="2" id="KW-0677">Repeat</keyword>
<evidence type="ECO:0000313" key="6">
    <source>
        <dbReference type="EMBL" id="KNC52434.1"/>
    </source>
</evidence>
<feature type="region of interest" description="Disordered" evidence="4">
    <location>
        <begin position="2241"/>
        <end position="2264"/>
    </location>
</feature>
<name>A0A0L0DJ53_THETB</name>
<evidence type="ECO:0000256" key="1">
    <source>
        <dbReference type="ARBA" id="ARBA00022729"/>
    </source>
</evidence>
<evidence type="ECO:0000256" key="3">
    <source>
        <dbReference type="ARBA" id="ARBA00023180"/>
    </source>
</evidence>
<evidence type="ECO:0000256" key="5">
    <source>
        <dbReference type="SAM" id="Phobius"/>
    </source>
</evidence>
<keyword evidence="5" id="KW-0812">Transmembrane</keyword>
<dbReference type="SUPFAM" id="SSF51126">
    <property type="entry name" value="Pectin lyase-like"/>
    <property type="match status" value="1"/>
</dbReference>
<keyword evidence="5" id="KW-1133">Transmembrane helix</keyword>
<dbReference type="InterPro" id="IPR013519">
    <property type="entry name" value="Int_alpha_beta-p"/>
</dbReference>
<feature type="transmembrane region" description="Helical" evidence="5">
    <location>
        <begin position="2153"/>
        <end position="2174"/>
    </location>
</feature>
<protein>
    <submittedName>
        <fullName evidence="6">Uncharacterized protein</fullName>
    </submittedName>
</protein>
<dbReference type="EMBL" id="GL349472">
    <property type="protein sequence ID" value="KNC52434.1"/>
    <property type="molecule type" value="Genomic_DNA"/>
</dbReference>
<dbReference type="PANTHER" id="PTHR46580:SF4">
    <property type="entry name" value="ATP_GTP-BINDING PROTEIN"/>
    <property type="match status" value="1"/>
</dbReference>
<dbReference type="InterPro" id="IPR012334">
    <property type="entry name" value="Pectin_lyas_fold"/>
</dbReference>
<evidence type="ECO:0000313" key="7">
    <source>
        <dbReference type="Proteomes" id="UP000054408"/>
    </source>
</evidence>
<proteinExistence type="predicted"/>
<keyword evidence="7" id="KW-1185">Reference proteome</keyword>
<feature type="compositionally biased region" description="Low complexity" evidence="4">
    <location>
        <begin position="2246"/>
        <end position="2261"/>
    </location>
</feature>
<dbReference type="CDD" id="cd00185">
    <property type="entry name" value="TNFRSF"/>
    <property type="match status" value="1"/>
</dbReference>
<dbReference type="Proteomes" id="UP000054408">
    <property type="component" value="Unassembled WGS sequence"/>
</dbReference>
<gene>
    <name evidence="6" type="ORF">AMSG_08413</name>
</gene>
<dbReference type="Gene3D" id="2.160.20.10">
    <property type="entry name" value="Single-stranded right-handed beta-helix, Pectin lyase-like"/>
    <property type="match status" value="1"/>
</dbReference>